<accession>T1GVB0</accession>
<feature type="region of interest" description="Disordered" evidence="2">
    <location>
        <begin position="182"/>
        <end position="217"/>
    </location>
</feature>
<dbReference type="STRING" id="36166.T1GVB0"/>
<dbReference type="EnsemblMetazoa" id="MESCA007701-RA">
    <property type="protein sequence ID" value="MESCA007701-PA"/>
    <property type="gene ID" value="MESCA007701"/>
</dbReference>
<evidence type="ECO:0000256" key="2">
    <source>
        <dbReference type="SAM" id="MobiDB-lite"/>
    </source>
</evidence>
<evidence type="ECO:0000313" key="4">
    <source>
        <dbReference type="Proteomes" id="UP000015102"/>
    </source>
</evidence>
<dbReference type="PANTHER" id="PTHR10804:SF11">
    <property type="entry name" value="PROLIFERATION-ASSOCIATED PROTEIN 2G4"/>
    <property type="match status" value="1"/>
</dbReference>
<dbReference type="PANTHER" id="PTHR10804">
    <property type="entry name" value="PROTEASE FAMILY M24 METHIONYL AMINOPEPTIDASE, AMINOPEPTIDASE P"/>
    <property type="match status" value="1"/>
</dbReference>
<keyword evidence="4" id="KW-1185">Reference proteome</keyword>
<reference evidence="3" key="2">
    <citation type="submission" date="2015-06" db="UniProtKB">
        <authorList>
            <consortium name="EnsemblMetazoa"/>
        </authorList>
    </citation>
    <scope>IDENTIFICATION</scope>
</reference>
<dbReference type="Gene3D" id="1.10.10.10">
    <property type="entry name" value="Winged helix-like DNA-binding domain superfamily/Winged helix DNA-binding domain"/>
    <property type="match status" value="1"/>
</dbReference>
<proteinExistence type="inferred from homology"/>
<evidence type="ECO:0000313" key="3">
    <source>
        <dbReference type="EnsemblMetazoa" id="MESCA007701-PA"/>
    </source>
</evidence>
<organism evidence="3 4">
    <name type="scientific">Megaselia scalaris</name>
    <name type="common">Humpbacked fly</name>
    <name type="synonym">Phora scalaris</name>
    <dbReference type="NCBI Taxonomy" id="36166"/>
    <lineage>
        <taxon>Eukaryota</taxon>
        <taxon>Metazoa</taxon>
        <taxon>Ecdysozoa</taxon>
        <taxon>Arthropoda</taxon>
        <taxon>Hexapoda</taxon>
        <taxon>Insecta</taxon>
        <taxon>Pterygota</taxon>
        <taxon>Neoptera</taxon>
        <taxon>Endopterygota</taxon>
        <taxon>Diptera</taxon>
        <taxon>Brachycera</taxon>
        <taxon>Muscomorpha</taxon>
        <taxon>Platypezoidea</taxon>
        <taxon>Phoridae</taxon>
        <taxon>Megaseliini</taxon>
        <taxon>Megaselia</taxon>
    </lineage>
</organism>
<reference evidence="4" key="1">
    <citation type="submission" date="2013-02" db="EMBL/GenBank/DDBJ databases">
        <authorList>
            <person name="Hughes D."/>
        </authorList>
    </citation>
    <scope>NUCLEOTIDE SEQUENCE</scope>
    <source>
        <strain>Durham</strain>
        <strain evidence="4">NC isolate 2 -- Noor lab</strain>
    </source>
</reference>
<dbReference type="HOGENOM" id="CLU_041451_0_0_1"/>
<dbReference type="AlphaFoldDB" id="T1GVB0"/>
<protein>
    <recommendedName>
        <fullName evidence="5">Proliferation-associated protein 2G4</fullName>
    </recommendedName>
</protein>
<sequence length="217" mass="24247">MGTNYLVTEAVQKVAESYKCKPIEGMLSHQLKQFKIDGEKTIIQNPSEQQRKEHEKCNFETHEVYAIDVIISTGEGIGREKDTKVSIYKKTEENYQLKLKASRSFFAEVKSKHGSMPFNLRQFEEETKARMGVVECVSHKMIDPFQVFPINAKGINLVTGIPFEEDVYVSEHSVTDEKIKELLATPINPSKASKGKKGPKKSATASDPAPAAVPTKA</sequence>
<comment type="similarity">
    <text evidence="1">Belongs to the peptidase M24 family.</text>
</comment>
<dbReference type="InterPro" id="IPR036388">
    <property type="entry name" value="WH-like_DNA-bd_sf"/>
</dbReference>
<dbReference type="Gene3D" id="3.90.230.10">
    <property type="entry name" value="Creatinase/methionine aminopeptidase superfamily"/>
    <property type="match status" value="1"/>
</dbReference>
<dbReference type="InterPro" id="IPR036005">
    <property type="entry name" value="Creatinase/aminopeptidase-like"/>
</dbReference>
<dbReference type="SUPFAM" id="SSF55920">
    <property type="entry name" value="Creatinase/aminopeptidase"/>
    <property type="match status" value="1"/>
</dbReference>
<evidence type="ECO:0008006" key="5">
    <source>
        <dbReference type="Google" id="ProtNLM"/>
    </source>
</evidence>
<dbReference type="EMBL" id="CAQQ02000584">
    <property type="status" value="NOT_ANNOTATED_CDS"/>
    <property type="molecule type" value="Genomic_DNA"/>
</dbReference>
<dbReference type="SUPFAM" id="SSF46785">
    <property type="entry name" value="Winged helix' DNA-binding domain"/>
    <property type="match status" value="1"/>
</dbReference>
<dbReference type="InterPro" id="IPR047113">
    <property type="entry name" value="PA2G4/ARX1"/>
</dbReference>
<dbReference type="InterPro" id="IPR036390">
    <property type="entry name" value="WH_DNA-bd_sf"/>
</dbReference>
<dbReference type="FunFam" id="1.10.10.10:FF:000029">
    <property type="entry name" value="Proliferation-associated 2G4, a"/>
    <property type="match status" value="1"/>
</dbReference>
<evidence type="ECO:0000256" key="1">
    <source>
        <dbReference type="ARBA" id="ARBA00007319"/>
    </source>
</evidence>
<name>T1GVB0_MEGSC</name>
<dbReference type="Proteomes" id="UP000015102">
    <property type="component" value="Unassembled WGS sequence"/>
</dbReference>
<dbReference type="OMA" id="CAKHELW"/>